<dbReference type="EMBL" id="MTYJ01000154">
    <property type="protein sequence ID" value="OQV12070.1"/>
    <property type="molecule type" value="Genomic_DNA"/>
</dbReference>
<gene>
    <name evidence="1" type="ORF">BV898_13630</name>
</gene>
<keyword evidence="2" id="KW-1185">Reference proteome</keyword>
<proteinExistence type="predicted"/>
<dbReference type="AlphaFoldDB" id="A0A1W0WA70"/>
<accession>A0A1W0WA70</accession>
<comment type="caution">
    <text evidence="1">The sequence shown here is derived from an EMBL/GenBank/DDBJ whole genome shotgun (WGS) entry which is preliminary data.</text>
</comment>
<sequence length="117" mass="12875">MWSVFVTGNTRTGTFGFVLTSSQGQFQLDGFLFSVVWATHDVLFIVNVNVPFVDRQGRRGAVEELPKFGIPIGNALVDTTSFGPFEFEANGISEKRDDLPGLFSNIRPWSCPSSIAL</sequence>
<reference evidence="2" key="1">
    <citation type="submission" date="2017-01" db="EMBL/GenBank/DDBJ databases">
        <title>Comparative genomics of anhydrobiosis in the tardigrade Hypsibius dujardini.</title>
        <authorList>
            <person name="Yoshida Y."/>
            <person name="Koutsovoulos G."/>
            <person name="Laetsch D."/>
            <person name="Stevens L."/>
            <person name="Kumar S."/>
            <person name="Horikawa D."/>
            <person name="Ishino K."/>
            <person name="Komine S."/>
            <person name="Tomita M."/>
            <person name="Blaxter M."/>
            <person name="Arakawa K."/>
        </authorList>
    </citation>
    <scope>NUCLEOTIDE SEQUENCE [LARGE SCALE GENOMIC DNA]</scope>
    <source>
        <strain evidence="2">Z151</strain>
    </source>
</reference>
<protein>
    <submittedName>
        <fullName evidence="1">Uncharacterized protein</fullName>
    </submittedName>
</protein>
<evidence type="ECO:0000313" key="2">
    <source>
        <dbReference type="Proteomes" id="UP000192578"/>
    </source>
</evidence>
<dbReference type="Proteomes" id="UP000192578">
    <property type="component" value="Unassembled WGS sequence"/>
</dbReference>
<organism evidence="1 2">
    <name type="scientific">Hypsibius exemplaris</name>
    <name type="common">Freshwater tardigrade</name>
    <dbReference type="NCBI Taxonomy" id="2072580"/>
    <lineage>
        <taxon>Eukaryota</taxon>
        <taxon>Metazoa</taxon>
        <taxon>Ecdysozoa</taxon>
        <taxon>Tardigrada</taxon>
        <taxon>Eutardigrada</taxon>
        <taxon>Parachela</taxon>
        <taxon>Hypsibioidea</taxon>
        <taxon>Hypsibiidae</taxon>
        <taxon>Hypsibius</taxon>
    </lineage>
</organism>
<name>A0A1W0WA70_HYPEX</name>
<evidence type="ECO:0000313" key="1">
    <source>
        <dbReference type="EMBL" id="OQV12070.1"/>
    </source>
</evidence>